<dbReference type="PANTHER" id="PTHR19384:SF128">
    <property type="entry name" value="NADPH OXIDOREDUCTASE A"/>
    <property type="match status" value="1"/>
</dbReference>
<keyword evidence="17" id="KW-1185">Reference proteome</keyword>
<evidence type="ECO:0000256" key="1">
    <source>
        <dbReference type="ARBA" id="ARBA00022448"/>
    </source>
</evidence>
<comment type="cofactor">
    <cofactor evidence="11 12">
        <name>FMN</name>
        <dbReference type="ChEBI" id="CHEBI:58210"/>
    </cofactor>
    <text evidence="11 12">Binds 1 FMN per subunit.</text>
</comment>
<evidence type="ECO:0000256" key="11">
    <source>
        <dbReference type="PIRNR" id="PIRNR000207"/>
    </source>
</evidence>
<evidence type="ECO:0000256" key="3">
    <source>
        <dbReference type="ARBA" id="ARBA00022630"/>
    </source>
</evidence>
<dbReference type="GO" id="GO:0050660">
    <property type="term" value="F:flavin adenine dinucleotide binding"/>
    <property type="evidence" value="ECO:0007669"/>
    <property type="project" value="InterPro"/>
</dbReference>
<accession>A0A059FIB3</accession>
<dbReference type="Gene3D" id="3.40.50.80">
    <property type="entry name" value="Nucleotide-binding domain of ferredoxin-NADP reductase (FNR) module"/>
    <property type="match status" value="1"/>
</dbReference>
<feature type="binding site" evidence="12">
    <location>
        <begin position="514"/>
        <end position="515"/>
    </location>
    <ligand>
        <name>NADP(+)</name>
        <dbReference type="ChEBI" id="CHEBI:58349"/>
    </ligand>
</feature>
<dbReference type="InterPro" id="IPR023173">
    <property type="entry name" value="NADPH_Cyt_P450_Rdtase_alpha"/>
</dbReference>
<evidence type="ECO:0000256" key="13">
    <source>
        <dbReference type="SAM" id="MobiDB-lite"/>
    </source>
</evidence>
<dbReference type="PANTHER" id="PTHR19384">
    <property type="entry name" value="NITRIC OXIDE SYNTHASE-RELATED"/>
    <property type="match status" value="1"/>
</dbReference>
<dbReference type="Gene3D" id="3.40.50.360">
    <property type="match status" value="1"/>
</dbReference>
<dbReference type="Gene3D" id="1.20.990.10">
    <property type="entry name" value="NADPH-cytochrome p450 Reductase, Chain A, domain 3"/>
    <property type="match status" value="1"/>
</dbReference>
<evidence type="ECO:0000256" key="8">
    <source>
        <dbReference type="ARBA" id="ARBA00023002"/>
    </source>
</evidence>
<dbReference type="GO" id="GO:0005829">
    <property type="term" value="C:cytosol"/>
    <property type="evidence" value="ECO:0007669"/>
    <property type="project" value="TreeGrafter"/>
</dbReference>
<dbReference type="RefSeq" id="WP_035578520.1">
    <property type="nucleotide sequence ID" value="NZ_ARYJ01000002.1"/>
</dbReference>
<feature type="binding site" evidence="12">
    <location>
        <begin position="382"/>
        <end position="385"/>
    </location>
    <ligand>
        <name>FAD</name>
        <dbReference type="ChEBI" id="CHEBI:57692"/>
    </ligand>
</feature>
<evidence type="ECO:0000256" key="12">
    <source>
        <dbReference type="PIRSR" id="PIRSR000207-1"/>
    </source>
</evidence>
<feature type="binding site" evidence="12">
    <location>
        <position position="406"/>
    </location>
    <ligand>
        <name>FAD</name>
        <dbReference type="ChEBI" id="CHEBI:57692"/>
    </ligand>
</feature>
<dbReference type="PATRIC" id="fig|1280952.3.peg.803"/>
<feature type="region of interest" description="Disordered" evidence="13">
    <location>
        <begin position="202"/>
        <end position="225"/>
    </location>
</feature>
<dbReference type="GO" id="GO:0010181">
    <property type="term" value="F:FMN binding"/>
    <property type="evidence" value="ECO:0007669"/>
    <property type="project" value="InterPro"/>
</dbReference>
<reference evidence="16 17" key="1">
    <citation type="journal article" date="2014" name="Antonie Van Leeuwenhoek">
        <title>Hyphomonas beringensis sp. nov. and Hyphomonas chukchiensis sp. nov., isolated from surface seawater of the Bering Sea and Chukchi Sea.</title>
        <authorList>
            <person name="Li C."/>
            <person name="Lai Q."/>
            <person name="Li G."/>
            <person name="Dong C."/>
            <person name="Wang J."/>
            <person name="Liao Y."/>
            <person name="Shao Z."/>
        </authorList>
    </citation>
    <scope>NUCLEOTIDE SEQUENCE [LARGE SCALE GENOMIC DNA]</scope>
    <source>
        <strain evidence="16 17">VP2</strain>
    </source>
</reference>
<dbReference type="PRINTS" id="PR00371">
    <property type="entry name" value="FPNCR"/>
</dbReference>
<dbReference type="PIRSF" id="PIRSF000207">
    <property type="entry name" value="SiR-FP_CysJ"/>
    <property type="match status" value="1"/>
</dbReference>
<comment type="caution">
    <text evidence="16">The sequence shown here is derived from an EMBL/GenBank/DDBJ whole genome shotgun (WGS) entry which is preliminary data.</text>
</comment>
<dbReference type="SUPFAM" id="SSF63380">
    <property type="entry name" value="Riboflavin synthase domain-like"/>
    <property type="match status" value="1"/>
</dbReference>
<evidence type="ECO:0000256" key="4">
    <source>
        <dbReference type="ARBA" id="ARBA00022643"/>
    </source>
</evidence>
<dbReference type="Pfam" id="PF00667">
    <property type="entry name" value="FAD_binding_1"/>
    <property type="match status" value="1"/>
</dbReference>
<dbReference type="InterPro" id="IPR017938">
    <property type="entry name" value="Riboflavin_synthase-like_b-brl"/>
</dbReference>
<evidence type="ECO:0000256" key="9">
    <source>
        <dbReference type="ARBA" id="ARBA00023192"/>
    </source>
</evidence>
<dbReference type="EC" id="1.8.1.2" evidence="11"/>
<evidence type="ECO:0000313" key="17">
    <source>
        <dbReference type="Proteomes" id="UP000024816"/>
    </source>
</evidence>
<dbReference type="STRING" id="1280952.HJA_04066"/>
<keyword evidence="7 11" id="KW-0249">Electron transport</keyword>
<feature type="binding site" evidence="12">
    <location>
        <begin position="400"/>
        <end position="402"/>
    </location>
    <ligand>
        <name>FAD</name>
        <dbReference type="ChEBI" id="CHEBI:57692"/>
    </ligand>
</feature>
<feature type="binding site" evidence="12">
    <location>
        <begin position="147"/>
        <end position="156"/>
    </location>
    <ligand>
        <name>FMN</name>
        <dbReference type="ChEBI" id="CHEBI:58210"/>
    </ligand>
</feature>
<comment type="cofactor">
    <cofactor evidence="11 12">
        <name>FAD</name>
        <dbReference type="ChEBI" id="CHEBI:57692"/>
    </cofactor>
    <text evidence="11 12">Binds 1 FAD per subunit.</text>
</comment>
<feature type="domain" description="FAD-binding FR-type" evidence="15">
    <location>
        <begin position="227"/>
        <end position="444"/>
    </location>
</feature>
<evidence type="ECO:0000256" key="2">
    <source>
        <dbReference type="ARBA" id="ARBA00022605"/>
    </source>
</evidence>
<comment type="subunit">
    <text evidence="11">Alpha(8)-beta(8). The alpha component is a flavoprotein, the beta component is a hemoprotein.</text>
</comment>
<gene>
    <name evidence="16" type="ORF">HJA_04066</name>
</gene>
<dbReference type="InterPro" id="IPR001433">
    <property type="entry name" value="OxRdtase_FAD/NAD-bd"/>
</dbReference>
<comment type="catalytic activity">
    <reaction evidence="10 11">
        <text>hydrogen sulfide + 3 NADP(+) + 3 H2O = sulfite + 3 NADPH + 4 H(+)</text>
        <dbReference type="Rhea" id="RHEA:13801"/>
        <dbReference type="ChEBI" id="CHEBI:15377"/>
        <dbReference type="ChEBI" id="CHEBI:15378"/>
        <dbReference type="ChEBI" id="CHEBI:17359"/>
        <dbReference type="ChEBI" id="CHEBI:29919"/>
        <dbReference type="ChEBI" id="CHEBI:57783"/>
        <dbReference type="ChEBI" id="CHEBI:58349"/>
        <dbReference type="EC" id="1.8.1.2"/>
    </reaction>
</comment>
<dbReference type="InterPro" id="IPR039261">
    <property type="entry name" value="FNR_nucleotide-bd"/>
</dbReference>
<feature type="domain" description="Flavodoxin-like" evidence="14">
    <location>
        <begin position="58"/>
        <end position="196"/>
    </location>
</feature>
<dbReference type="PROSITE" id="PS50902">
    <property type="entry name" value="FLAVODOXIN_LIKE"/>
    <property type="match status" value="1"/>
</dbReference>
<dbReference type="InterPro" id="IPR010199">
    <property type="entry name" value="CysJ"/>
</dbReference>
<dbReference type="NCBIfam" id="TIGR01931">
    <property type="entry name" value="cysJ"/>
    <property type="match status" value="1"/>
</dbReference>
<dbReference type="CDD" id="cd06199">
    <property type="entry name" value="SiR"/>
    <property type="match status" value="1"/>
</dbReference>
<dbReference type="InterPro" id="IPR003097">
    <property type="entry name" value="CysJ-like_FAD-binding"/>
</dbReference>
<keyword evidence="2 11" id="KW-0028">Amino-acid biosynthesis</keyword>
<dbReference type="AlphaFoldDB" id="A0A059FIB3"/>
<keyword evidence="6 11" id="KW-0521">NADP</keyword>
<dbReference type="Pfam" id="PF00175">
    <property type="entry name" value="NAD_binding_1"/>
    <property type="match status" value="1"/>
</dbReference>
<feature type="binding site" evidence="12">
    <location>
        <position position="594"/>
    </location>
    <ligand>
        <name>FAD</name>
        <dbReference type="ChEBI" id="CHEBI:57692"/>
    </ligand>
</feature>
<dbReference type="OrthoDB" id="9816402at2"/>
<keyword evidence="9 11" id="KW-0198">Cysteine biosynthesis</keyword>
<dbReference type="Proteomes" id="UP000024816">
    <property type="component" value="Unassembled WGS sequence"/>
</dbReference>
<keyword evidence="3 11" id="KW-0285">Flavoprotein</keyword>
<dbReference type="InterPro" id="IPR017927">
    <property type="entry name" value="FAD-bd_FR_type"/>
</dbReference>
<proteinExistence type="predicted"/>
<dbReference type="InterPro" id="IPR001709">
    <property type="entry name" value="Flavoprot_Pyr_Nucl_cyt_Rdtase"/>
</dbReference>
<keyword evidence="8 11" id="KW-0560">Oxidoreductase</keyword>
<feature type="binding site" evidence="12">
    <location>
        <position position="556"/>
    </location>
    <ligand>
        <name>NADP(+)</name>
        <dbReference type="ChEBI" id="CHEBI:58349"/>
    </ligand>
</feature>
<evidence type="ECO:0000256" key="6">
    <source>
        <dbReference type="ARBA" id="ARBA00022857"/>
    </source>
</evidence>
<name>A0A059FIB3_9PROT</name>
<evidence type="ECO:0000256" key="10">
    <source>
        <dbReference type="ARBA" id="ARBA00052219"/>
    </source>
</evidence>
<dbReference type="FunFam" id="3.40.50.80:FF:000001">
    <property type="entry name" value="NADPH--cytochrome P450 reductase 1"/>
    <property type="match status" value="1"/>
</dbReference>
<evidence type="ECO:0000256" key="7">
    <source>
        <dbReference type="ARBA" id="ARBA00022982"/>
    </source>
</evidence>
<dbReference type="GO" id="GO:0004783">
    <property type="term" value="F:sulfite reductase (NADPH) activity"/>
    <property type="evidence" value="ECO:0007669"/>
    <property type="project" value="UniProtKB-EC"/>
</dbReference>
<dbReference type="Pfam" id="PF00258">
    <property type="entry name" value="Flavodoxin_1"/>
    <property type="match status" value="1"/>
</dbReference>
<dbReference type="InterPro" id="IPR008254">
    <property type="entry name" value="Flavodoxin/NO_synth"/>
</dbReference>
<dbReference type="SUPFAM" id="SSF52218">
    <property type="entry name" value="Flavoproteins"/>
    <property type="match status" value="1"/>
</dbReference>
<dbReference type="Gene3D" id="2.40.30.10">
    <property type="entry name" value="Translation factors"/>
    <property type="match status" value="1"/>
</dbReference>
<evidence type="ECO:0000313" key="16">
    <source>
        <dbReference type="EMBL" id="KCZ90374.1"/>
    </source>
</evidence>
<feature type="binding site" evidence="12">
    <location>
        <begin position="64"/>
        <end position="69"/>
    </location>
    <ligand>
        <name>FMN</name>
        <dbReference type="ChEBI" id="CHEBI:58210"/>
    </ligand>
</feature>
<evidence type="ECO:0000256" key="5">
    <source>
        <dbReference type="ARBA" id="ARBA00022827"/>
    </source>
</evidence>
<dbReference type="InterPro" id="IPR001094">
    <property type="entry name" value="Flavdoxin-like"/>
</dbReference>
<keyword evidence="5 11" id="KW-0274">FAD</keyword>
<organism evidence="16 17">
    <name type="scientific">Hyphomonas jannaschiana VP2</name>
    <dbReference type="NCBI Taxonomy" id="1280952"/>
    <lineage>
        <taxon>Bacteria</taxon>
        <taxon>Pseudomonadati</taxon>
        <taxon>Pseudomonadota</taxon>
        <taxon>Alphaproteobacteria</taxon>
        <taxon>Hyphomonadales</taxon>
        <taxon>Hyphomonadaceae</taxon>
        <taxon>Hyphomonas</taxon>
    </lineage>
</organism>
<keyword evidence="1 11" id="KW-0813">Transport</keyword>
<dbReference type="SUPFAM" id="SSF52343">
    <property type="entry name" value="Ferredoxin reductase-like, C-terminal NADP-linked domain"/>
    <property type="match status" value="1"/>
</dbReference>
<protein>
    <recommendedName>
        <fullName evidence="11">Sulfite reductase [NADPH] flavoprotein alpha-component</fullName>
        <shortName evidence="11">SiR-FP</shortName>
        <ecNumber evidence="11">1.8.1.2</ecNumber>
    </recommendedName>
</protein>
<dbReference type="EMBL" id="ARYJ01000002">
    <property type="protein sequence ID" value="KCZ90374.1"/>
    <property type="molecule type" value="Genomic_DNA"/>
</dbReference>
<dbReference type="InterPro" id="IPR029039">
    <property type="entry name" value="Flavoprotein-like_sf"/>
</dbReference>
<dbReference type="GO" id="GO:0070814">
    <property type="term" value="P:hydrogen sulfide biosynthetic process"/>
    <property type="evidence" value="ECO:0007669"/>
    <property type="project" value="UniProtKB-UniPathway"/>
</dbReference>
<keyword evidence="4 11" id="KW-0288">FMN</keyword>
<dbReference type="GO" id="GO:0019344">
    <property type="term" value="P:cysteine biosynthetic process"/>
    <property type="evidence" value="ECO:0007669"/>
    <property type="project" value="UniProtKB-KW"/>
</dbReference>
<feature type="binding site" evidence="12">
    <location>
        <position position="315"/>
    </location>
    <ligand>
        <name>FAD</name>
        <dbReference type="ChEBI" id="CHEBI:57692"/>
    </ligand>
</feature>
<dbReference type="UniPathway" id="UPA00140">
    <property type="reaction ID" value="UER00207"/>
</dbReference>
<dbReference type="PRINTS" id="PR00369">
    <property type="entry name" value="FLAVODOXIN"/>
</dbReference>
<dbReference type="eggNOG" id="COG0369">
    <property type="taxonomic scope" value="Bacteria"/>
</dbReference>
<comment type="pathway">
    <text evidence="11">Sulfur metabolism; hydrogen sulfide biosynthesis; hydrogen sulfide from sulfite (NADPH route): step 1/1.</text>
</comment>
<comment type="function">
    <text evidence="11">Component of the sulfite reductase complex that catalyzes the 6-electron reduction of sulfite to sulfide. This is one of several activities required for the biosynthesis of L-cysteine from sulfate. The flavoprotein component catalyzes the electron flow from NADPH -&gt; FAD -&gt; FMN to the hemoprotein component.</text>
</comment>
<feature type="binding site" evidence="12">
    <location>
        <begin position="111"/>
        <end position="114"/>
    </location>
    <ligand>
        <name>FMN</name>
        <dbReference type="ChEBI" id="CHEBI:58210"/>
    </ligand>
</feature>
<sequence>MGLVINLDTEQQRLVEDLTRSLSRAQLQWLGGYFSGLAAGPDEVAVQAKGPSTRQRKLAILFGSETGNAAEVARSLEAKAQQAGLVPSVQDMADYKVRKIAEEQDILIIVSTHGEGEPPQPAMNFFEFLESRKAPTLGDTRFSVLALGDSTYEFYCQAGKQIDSRFAALGAKQILPRVDCDVDFEDDADNWIKSVLEQLSDGEAENSTGTNSVMPIGAPSPSRHDKRNPFAASVLENIRIVGGGSSKDTRHIELSLAGSGLVYAPGDALGIVAENAADTVEKLLEALSLDAETSITLKGHVFSLGEALTHRYEITTLTPRFLEYWTLLSDAADLKRLAKEDQSLERKAFLQNHHIIDLLRLFPVSGVMPQGFVSALRPLQPRLYSLASSLSYAPDEAHLTVAPVHYELHGDWRSGVASGLLAGRATPDSQIPVYVQENRHFRLPDDRTPIIMIGAGTGVAPYRAFLQEREARGSNGANWLFFGDRNFRTDFLYQTEWQAWLRDGTLGRMDVAFSRDQANRIYVQHRMMEQARDIYAWLEDGANIYVCGDAASLAPDVHQALIEIVAQESGLAHEAADEYVRTLQTEHRYQKDVY</sequence>
<dbReference type="PROSITE" id="PS51384">
    <property type="entry name" value="FAD_FR"/>
    <property type="match status" value="1"/>
</dbReference>
<evidence type="ECO:0000259" key="14">
    <source>
        <dbReference type="PROSITE" id="PS50902"/>
    </source>
</evidence>
<feature type="binding site" evidence="12">
    <location>
        <begin position="415"/>
        <end position="418"/>
    </location>
    <ligand>
        <name>FAD</name>
        <dbReference type="ChEBI" id="CHEBI:57692"/>
    </ligand>
</feature>
<evidence type="ECO:0000259" key="15">
    <source>
        <dbReference type="PROSITE" id="PS51384"/>
    </source>
</evidence>